<dbReference type="InParanoid" id="A0A212FP28"/>
<sequence>DGFSRGISFGNDDFSIDNLDPLKKN</sequence>
<dbReference type="Proteomes" id="UP000007151">
    <property type="component" value="Unassembled WGS sequence"/>
</dbReference>
<evidence type="ECO:0000256" key="1">
    <source>
        <dbReference type="SAM" id="MobiDB-lite"/>
    </source>
</evidence>
<dbReference type="EMBL" id="AGBW02003931">
    <property type="protein sequence ID" value="OWR55487.1"/>
    <property type="molecule type" value="Genomic_DNA"/>
</dbReference>
<evidence type="ECO:0000313" key="3">
    <source>
        <dbReference type="Proteomes" id="UP000007151"/>
    </source>
</evidence>
<organism evidence="2 3">
    <name type="scientific">Danaus plexippus plexippus</name>
    <dbReference type="NCBI Taxonomy" id="278856"/>
    <lineage>
        <taxon>Eukaryota</taxon>
        <taxon>Metazoa</taxon>
        <taxon>Ecdysozoa</taxon>
        <taxon>Arthropoda</taxon>
        <taxon>Hexapoda</taxon>
        <taxon>Insecta</taxon>
        <taxon>Pterygota</taxon>
        <taxon>Neoptera</taxon>
        <taxon>Endopterygota</taxon>
        <taxon>Lepidoptera</taxon>
        <taxon>Glossata</taxon>
        <taxon>Ditrysia</taxon>
        <taxon>Papilionoidea</taxon>
        <taxon>Nymphalidae</taxon>
        <taxon>Danainae</taxon>
        <taxon>Danaini</taxon>
        <taxon>Danaina</taxon>
        <taxon>Danaus</taxon>
        <taxon>Danaus</taxon>
    </lineage>
</organism>
<accession>A0A212FP28</accession>
<comment type="caution">
    <text evidence="2">The sequence shown here is derived from an EMBL/GenBank/DDBJ whole genome shotgun (WGS) entry which is preliminary data.</text>
</comment>
<dbReference type="AlphaFoldDB" id="A0A212FP28"/>
<dbReference type="KEGG" id="dpl:KGM_203643B"/>
<protein>
    <submittedName>
        <fullName evidence="2">Ced-6 protein</fullName>
    </submittedName>
</protein>
<gene>
    <name evidence="2" type="ORF">KGM_203643B</name>
</gene>
<feature type="non-terminal residue" evidence="2">
    <location>
        <position position="1"/>
    </location>
</feature>
<evidence type="ECO:0000313" key="2">
    <source>
        <dbReference type="EMBL" id="OWR55487.1"/>
    </source>
</evidence>
<keyword evidence="3" id="KW-1185">Reference proteome</keyword>
<reference evidence="2 3" key="1">
    <citation type="journal article" date="2011" name="Cell">
        <title>The monarch butterfly genome yields insights into long-distance migration.</title>
        <authorList>
            <person name="Zhan S."/>
            <person name="Merlin C."/>
            <person name="Boore J.L."/>
            <person name="Reppert S.M."/>
        </authorList>
    </citation>
    <scope>NUCLEOTIDE SEQUENCE [LARGE SCALE GENOMIC DNA]</scope>
    <source>
        <strain evidence="2">F-2</strain>
    </source>
</reference>
<proteinExistence type="predicted"/>
<feature type="region of interest" description="Disordered" evidence="1">
    <location>
        <begin position="1"/>
        <end position="25"/>
    </location>
</feature>
<name>A0A212FP28_DANPL</name>